<dbReference type="PROSITE" id="PS50109">
    <property type="entry name" value="HIS_KIN"/>
    <property type="match status" value="1"/>
</dbReference>
<keyword evidence="5" id="KW-0808">Transferase</keyword>
<comment type="catalytic activity">
    <reaction evidence="1">
        <text>ATP + protein L-histidine = ADP + protein N-phospho-L-histidine.</text>
        <dbReference type="EC" id="2.7.13.3"/>
    </reaction>
</comment>
<evidence type="ECO:0000256" key="2">
    <source>
        <dbReference type="ARBA" id="ARBA00004370"/>
    </source>
</evidence>
<proteinExistence type="predicted"/>
<keyword evidence="4" id="KW-0597">Phosphoprotein</keyword>
<keyword evidence="6 11" id="KW-0418">Kinase</keyword>
<feature type="transmembrane region" description="Helical" evidence="9">
    <location>
        <begin position="153"/>
        <end position="176"/>
    </location>
</feature>
<evidence type="ECO:0000256" key="8">
    <source>
        <dbReference type="ARBA" id="ARBA00023136"/>
    </source>
</evidence>
<dbReference type="Proteomes" id="UP000574276">
    <property type="component" value="Unassembled WGS sequence"/>
</dbReference>
<dbReference type="PANTHER" id="PTHR45453:SF1">
    <property type="entry name" value="PHOSPHATE REGULON SENSOR PROTEIN PHOR"/>
    <property type="match status" value="1"/>
</dbReference>
<protein>
    <recommendedName>
        <fullName evidence="3">histidine kinase</fullName>
        <ecNumber evidence="3">2.7.13.3</ecNumber>
    </recommendedName>
</protein>
<keyword evidence="8 9" id="KW-0472">Membrane</keyword>
<dbReference type="Pfam" id="PF02518">
    <property type="entry name" value="HATPase_c"/>
    <property type="match status" value="1"/>
</dbReference>
<dbReference type="CDD" id="cd00082">
    <property type="entry name" value="HisKA"/>
    <property type="match status" value="1"/>
</dbReference>
<dbReference type="EMBL" id="JACEGA010000001">
    <property type="protein sequence ID" value="MBB2184761.1"/>
    <property type="molecule type" value="Genomic_DNA"/>
</dbReference>
<dbReference type="SUPFAM" id="SSF55874">
    <property type="entry name" value="ATPase domain of HSP90 chaperone/DNA topoisomerase II/histidine kinase"/>
    <property type="match status" value="1"/>
</dbReference>
<sequence length="464" mass="52651">MKKAIFQRFILVLSLALILSGSIFGAVISNIILDRTENDMLYSIRIADYGFDYSGDIKEQVRRLKDIKGNEVSRFTVIDLHGNVVADSDVNDSTIMENHSDREEIKEAIKNRVGYAIRKSDTVSISMLYVACISKEENYILRMAVPFSGAEEYIGILIPAILASIGITLLISIILAERFSRSVTKPLNEIAEEMLKLNEEDPEFHFRKYEYDEMNVIAETTMQMSKSVKESMKQIEFEKLIRQEFFSNASHELKTPLTSICGYIELLESDMVHDDNMRKDFLKRIKKEAENMTNLIGDILMISRLETKEAEVTLSDVRISPLLNEVCNSLEPLAKEYQVTLSTICSPLVIKANEQQMRELFNNLIINAIKYNKPGGKVKVTISSEGKEILIVVEDTGVGIPKEAQQRIFERFYRVDKGRSKKVGGTGLGLSIVKHIVNYYGGSIELESKVMEGSKFMVHLPREQ</sequence>
<dbReference type="EC" id="2.7.13.3" evidence="3"/>
<keyword evidence="12" id="KW-1185">Reference proteome</keyword>
<dbReference type="CDD" id="cd00075">
    <property type="entry name" value="HATPase"/>
    <property type="match status" value="1"/>
</dbReference>
<dbReference type="PANTHER" id="PTHR45453">
    <property type="entry name" value="PHOSPHATE REGULON SENSOR PROTEIN PHOR"/>
    <property type="match status" value="1"/>
</dbReference>
<reference evidence="11 12" key="1">
    <citation type="submission" date="2020-07" db="EMBL/GenBank/DDBJ databases">
        <title>Characterization and genome sequencing of isolate MD1, a novel member within the family Lachnospiraceae.</title>
        <authorList>
            <person name="Rettenmaier R."/>
            <person name="Di Bello L."/>
            <person name="Zinser C."/>
            <person name="Scheitz K."/>
            <person name="Liebl W."/>
            <person name="Zverlov V."/>
        </authorList>
    </citation>
    <scope>NUCLEOTIDE SEQUENCE [LARGE SCALE GENOMIC DNA]</scope>
    <source>
        <strain evidence="11 12">MD1</strain>
    </source>
</reference>
<dbReference type="GO" id="GO:0016036">
    <property type="term" value="P:cellular response to phosphate starvation"/>
    <property type="evidence" value="ECO:0007669"/>
    <property type="project" value="TreeGrafter"/>
</dbReference>
<keyword evidence="7" id="KW-0902">Two-component regulatory system</keyword>
<evidence type="ECO:0000256" key="9">
    <source>
        <dbReference type="SAM" id="Phobius"/>
    </source>
</evidence>
<evidence type="ECO:0000256" key="6">
    <source>
        <dbReference type="ARBA" id="ARBA00022777"/>
    </source>
</evidence>
<dbReference type="FunFam" id="1.10.287.130:FF:000001">
    <property type="entry name" value="Two-component sensor histidine kinase"/>
    <property type="match status" value="1"/>
</dbReference>
<dbReference type="Gene3D" id="6.10.340.10">
    <property type="match status" value="1"/>
</dbReference>
<evidence type="ECO:0000313" key="11">
    <source>
        <dbReference type="EMBL" id="MBB2184761.1"/>
    </source>
</evidence>
<dbReference type="SMART" id="SM00388">
    <property type="entry name" value="HisKA"/>
    <property type="match status" value="1"/>
</dbReference>
<dbReference type="Pfam" id="PF00512">
    <property type="entry name" value="HisKA"/>
    <property type="match status" value="1"/>
</dbReference>
<evidence type="ECO:0000256" key="1">
    <source>
        <dbReference type="ARBA" id="ARBA00000085"/>
    </source>
</evidence>
<dbReference type="InterPro" id="IPR003594">
    <property type="entry name" value="HATPase_dom"/>
</dbReference>
<dbReference type="GO" id="GO:0000155">
    <property type="term" value="F:phosphorelay sensor kinase activity"/>
    <property type="evidence" value="ECO:0007669"/>
    <property type="project" value="InterPro"/>
</dbReference>
<dbReference type="FunFam" id="3.30.565.10:FF:000006">
    <property type="entry name" value="Sensor histidine kinase WalK"/>
    <property type="match status" value="1"/>
</dbReference>
<comment type="caution">
    <text evidence="11">The sequence shown here is derived from an EMBL/GenBank/DDBJ whole genome shotgun (WGS) entry which is preliminary data.</text>
</comment>
<feature type="domain" description="Histidine kinase" evidence="10">
    <location>
        <begin position="248"/>
        <end position="464"/>
    </location>
</feature>
<evidence type="ECO:0000256" key="3">
    <source>
        <dbReference type="ARBA" id="ARBA00012438"/>
    </source>
</evidence>
<dbReference type="InterPro" id="IPR050351">
    <property type="entry name" value="BphY/WalK/GraS-like"/>
</dbReference>
<dbReference type="PRINTS" id="PR00344">
    <property type="entry name" value="BCTRLSENSOR"/>
</dbReference>
<dbReference type="GO" id="GO:0005886">
    <property type="term" value="C:plasma membrane"/>
    <property type="evidence" value="ECO:0007669"/>
    <property type="project" value="TreeGrafter"/>
</dbReference>
<dbReference type="RefSeq" id="WP_228354320.1">
    <property type="nucleotide sequence ID" value="NZ_JACEGA010000001.1"/>
</dbReference>
<dbReference type="InterPro" id="IPR004358">
    <property type="entry name" value="Sig_transdc_His_kin-like_C"/>
</dbReference>
<evidence type="ECO:0000256" key="4">
    <source>
        <dbReference type="ARBA" id="ARBA00022553"/>
    </source>
</evidence>
<evidence type="ECO:0000256" key="5">
    <source>
        <dbReference type="ARBA" id="ARBA00022679"/>
    </source>
</evidence>
<evidence type="ECO:0000259" key="10">
    <source>
        <dbReference type="PROSITE" id="PS50109"/>
    </source>
</evidence>
<dbReference type="AlphaFoldDB" id="A0A839K7Y2"/>
<dbReference type="InterPro" id="IPR005467">
    <property type="entry name" value="His_kinase_dom"/>
</dbReference>
<keyword evidence="9" id="KW-0812">Transmembrane</keyword>
<dbReference type="SUPFAM" id="SSF47384">
    <property type="entry name" value="Homodimeric domain of signal transducing histidine kinase"/>
    <property type="match status" value="1"/>
</dbReference>
<gene>
    <name evidence="11" type="ORF">H0486_18050</name>
</gene>
<dbReference type="InterPro" id="IPR036890">
    <property type="entry name" value="HATPase_C_sf"/>
</dbReference>
<evidence type="ECO:0000313" key="12">
    <source>
        <dbReference type="Proteomes" id="UP000574276"/>
    </source>
</evidence>
<dbReference type="Gene3D" id="1.10.287.130">
    <property type="match status" value="1"/>
</dbReference>
<keyword evidence="9" id="KW-1133">Transmembrane helix</keyword>
<dbReference type="InterPro" id="IPR003661">
    <property type="entry name" value="HisK_dim/P_dom"/>
</dbReference>
<evidence type="ECO:0000256" key="7">
    <source>
        <dbReference type="ARBA" id="ARBA00023012"/>
    </source>
</evidence>
<dbReference type="GO" id="GO:0004721">
    <property type="term" value="F:phosphoprotein phosphatase activity"/>
    <property type="evidence" value="ECO:0007669"/>
    <property type="project" value="TreeGrafter"/>
</dbReference>
<dbReference type="SMART" id="SM00387">
    <property type="entry name" value="HATPase_c"/>
    <property type="match status" value="1"/>
</dbReference>
<accession>A0A839K7Y2</accession>
<organism evidence="11 12">
    <name type="scientific">Variimorphobacter saccharofermentans</name>
    <dbReference type="NCBI Taxonomy" id="2755051"/>
    <lineage>
        <taxon>Bacteria</taxon>
        <taxon>Bacillati</taxon>
        <taxon>Bacillota</taxon>
        <taxon>Clostridia</taxon>
        <taxon>Lachnospirales</taxon>
        <taxon>Lachnospiraceae</taxon>
        <taxon>Variimorphobacter</taxon>
    </lineage>
</organism>
<dbReference type="InterPro" id="IPR036097">
    <property type="entry name" value="HisK_dim/P_sf"/>
</dbReference>
<name>A0A839K7Y2_9FIRM</name>
<dbReference type="Gene3D" id="3.30.565.10">
    <property type="entry name" value="Histidine kinase-like ATPase, C-terminal domain"/>
    <property type="match status" value="1"/>
</dbReference>
<comment type="subcellular location">
    <subcellularLocation>
        <location evidence="2">Membrane</location>
    </subcellularLocation>
</comment>